<proteinExistence type="predicted"/>
<dbReference type="PANTHER" id="PTHR45036:SF1">
    <property type="entry name" value="METHYLTRANSFERASE LIKE 7A"/>
    <property type="match status" value="1"/>
</dbReference>
<dbReference type="EMBL" id="CP020772">
    <property type="protein sequence ID" value="ARI78547.1"/>
    <property type="molecule type" value="Genomic_DNA"/>
</dbReference>
<dbReference type="SUPFAM" id="SSF53335">
    <property type="entry name" value="S-adenosyl-L-methionine-dependent methyltransferases"/>
    <property type="match status" value="1"/>
</dbReference>
<dbReference type="GO" id="GO:0008757">
    <property type="term" value="F:S-adenosylmethionine-dependent methyltransferase activity"/>
    <property type="evidence" value="ECO:0007669"/>
    <property type="project" value="InterPro"/>
</dbReference>
<dbReference type="Pfam" id="PF08241">
    <property type="entry name" value="Methyltransf_11"/>
    <property type="match status" value="1"/>
</dbReference>
<dbReference type="OrthoDB" id="9772751at2"/>
<dbReference type="STRING" id="402384.HM131_17645"/>
<dbReference type="Proteomes" id="UP000192527">
    <property type="component" value="Chromosome"/>
</dbReference>
<protein>
    <recommendedName>
        <fullName evidence="1">Methyltransferase type 11 domain-containing protein</fullName>
    </recommendedName>
</protein>
<dbReference type="InterPro" id="IPR029063">
    <property type="entry name" value="SAM-dependent_MTases_sf"/>
</dbReference>
<gene>
    <name evidence="2" type="ORF">HM131_17645</name>
</gene>
<keyword evidence="3" id="KW-1185">Reference proteome</keyword>
<evidence type="ECO:0000313" key="3">
    <source>
        <dbReference type="Proteomes" id="UP000192527"/>
    </source>
</evidence>
<name>A0A1W5ZZ98_9BACI</name>
<evidence type="ECO:0000259" key="1">
    <source>
        <dbReference type="Pfam" id="PF08241"/>
    </source>
</evidence>
<sequence length="208" mass="23370">MNIDQQKKLFNKQAKKYSKRARKKTPDHQWRQKLLSSANGKILEVSAGAGTNFQYYPKDASILAVDLSPAMIQHAKEVASETDSHVDFLVANVEELDLPENSFDTVVSTLSMCAYPNPERVLSLLATWCKDDGQVLLMEHGVSSNRIISKLQHVFDPLFNKRVGCHINRDIIKLIEASPLETSRIESALFDAVHLVWAKPDSRPLNDA</sequence>
<evidence type="ECO:0000313" key="2">
    <source>
        <dbReference type="EMBL" id="ARI78547.1"/>
    </source>
</evidence>
<accession>A0A1W5ZZ98</accession>
<dbReference type="Gene3D" id="3.40.50.150">
    <property type="entry name" value="Vaccinia Virus protein VP39"/>
    <property type="match status" value="1"/>
</dbReference>
<feature type="domain" description="Methyltransferase type 11" evidence="1">
    <location>
        <begin position="43"/>
        <end position="136"/>
    </location>
</feature>
<reference evidence="2 3" key="1">
    <citation type="submission" date="2017-04" db="EMBL/GenBank/DDBJ databases">
        <title>The whole genome sequencing and assembly of Halobacillus mangrovi strain.</title>
        <authorList>
            <person name="Lee S.-J."/>
            <person name="Park M.-K."/>
            <person name="Kim J.-Y."/>
            <person name="Lee Y.-J."/>
            <person name="Yi H."/>
            <person name="Bahn Y.-S."/>
            <person name="Kim J.F."/>
            <person name="Lee D.-W."/>
        </authorList>
    </citation>
    <scope>NUCLEOTIDE SEQUENCE [LARGE SCALE GENOMIC DNA]</scope>
    <source>
        <strain evidence="2 3">KTB 131</strain>
    </source>
</reference>
<dbReference type="KEGG" id="hmn:HM131_17645"/>
<dbReference type="PANTHER" id="PTHR45036">
    <property type="entry name" value="METHYLTRANSFERASE LIKE 7B"/>
    <property type="match status" value="1"/>
</dbReference>
<dbReference type="AlphaFoldDB" id="A0A1W5ZZ98"/>
<dbReference type="InterPro" id="IPR013216">
    <property type="entry name" value="Methyltransf_11"/>
</dbReference>
<dbReference type="RefSeq" id="WP_085031006.1">
    <property type="nucleotide sequence ID" value="NZ_CP020772.1"/>
</dbReference>
<organism evidence="2 3">
    <name type="scientific">Halobacillus mangrovi</name>
    <dbReference type="NCBI Taxonomy" id="402384"/>
    <lineage>
        <taxon>Bacteria</taxon>
        <taxon>Bacillati</taxon>
        <taxon>Bacillota</taxon>
        <taxon>Bacilli</taxon>
        <taxon>Bacillales</taxon>
        <taxon>Bacillaceae</taxon>
        <taxon>Halobacillus</taxon>
    </lineage>
</organism>
<dbReference type="CDD" id="cd02440">
    <property type="entry name" value="AdoMet_MTases"/>
    <property type="match status" value="1"/>
</dbReference>
<dbReference type="InterPro" id="IPR052356">
    <property type="entry name" value="Thiol_S-MT"/>
</dbReference>